<dbReference type="Pfam" id="PF02902">
    <property type="entry name" value="Peptidase_C48"/>
    <property type="match status" value="1"/>
</dbReference>
<dbReference type="PANTHER" id="PTHR12606">
    <property type="entry name" value="SENTRIN/SUMO-SPECIFIC PROTEASE"/>
    <property type="match status" value="1"/>
</dbReference>
<dbReference type="AlphaFoldDB" id="A0AAW1VKR8"/>
<dbReference type="SUPFAM" id="SSF54001">
    <property type="entry name" value="Cysteine proteinases"/>
    <property type="match status" value="1"/>
</dbReference>
<proteinExistence type="inferred from homology"/>
<keyword evidence="2" id="KW-0645">Protease</keyword>
<keyword evidence="4" id="KW-0788">Thiol protease</keyword>
<dbReference type="GO" id="GO:0016926">
    <property type="term" value="P:protein desumoylation"/>
    <property type="evidence" value="ECO:0007669"/>
    <property type="project" value="TreeGrafter"/>
</dbReference>
<name>A0AAW1VKR8_RUBAR</name>
<organism evidence="6 7">
    <name type="scientific">Rubus argutus</name>
    <name type="common">Southern blackberry</name>
    <dbReference type="NCBI Taxonomy" id="59490"/>
    <lineage>
        <taxon>Eukaryota</taxon>
        <taxon>Viridiplantae</taxon>
        <taxon>Streptophyta</taxon>
        <taxon>Embryophyta</taxon>
        <taxon>Tracheophyta</taxon>
        <taxon>Spermatophyta</taxon>
        <taxon>Magnoliopsida</taxon>
        <taxon>eudicotyledons</taxon>
        <taxon>Gunneridae</taxon>
        <taxon>Pentapetalae</taxon>
        <taxon>rosids</taxon>
        <taxon>fabids</taxon>
        <taxon>Rosales</taxon>
        <taxon>Rosaceae</taxon>
        <taxon>Rosoideae</taxon>
        <taxon>Rosoideae incertae sedis</taxon>
        <taxon>Rubus</taxon>
    </lineage>
</organism>
<keyword evidence="3" id="KW-0378">Hydrolase</keyword>
<dbReference type="Gene3D" id="3.40.395.10">
    <property type="entry name" value="Adenoviral Proteinase, Chain A"/>
    <property type="match status" value="1"/>
</dbReference>
<evidence type="ECO:0000313" key="6">
    <source>
        <dbReference type="EMBL" id="KAK9902920.1"/>
    </source>
</evidence>
<evidence type="ECO:0000259" key="5">
    <source>
        <dbReference type="PROSITE" id="PS50600"/>
    </source>
</evidence>
<protein>
    <recommendedName>
        <fullName evidence="5">Ubiquitin-like protease family profile domain-containing protein</fullName>
    </recommendedName>
</protein>
<dbReference type="Proteomes" id="UP001457282">
    <property type="component" value="Unassembled WGS sequence"/>
</dbReference>
<dbReference type="GO" id="GO:0006508">
    <property type="term" value="P:proteolysis"/>
    <property type="evidence" value="ECO:0007669"/>
    <property type="project" value="UniProtKB-KW"/>
</dbReference>
<comment type="caution">
    <text evidence="6">The sequence shown here is derived from an EMBL/GenBank/DDBJ whole genome shotgun (WGS) entry which is preliminary data.</text>
</comment>
<dbReference type="PANTHER" id="PTHR12606:SF136">
    <property type="entry name" value="ULP1 PROTEASE FAMILY PROTEIN"/>
    <property type="match status" value="1"/>
</dbReference>
<evidence type="ECO:0000256" key="1">
    <source>
        <dbReference type="ARBA" id="ARBA00005234"/>
    </source>
</evidence>
<gene>
    <name evidence="6" type="ORF">M0R45_001433</name>
</gene>
<evidence type="ECO:0000256" key="2">
    <source>
        <dbReference type="ARBA" id="ARBA00022670"/>
    </source>
</evidence>
<sequence>MGSEASIFQNNISAVTWLEQFLMEAGQNPLLLVLDDIWSGSEPLLRKLEEMNKMPNHKLLVTSRSEFPGLGSPYYLNLSNSKEAMDLNRLASTPTSANSIVPRMERREVMADDELRTEFKADIQAVRGDVTNILHVINQLLVYLIQVTQELPISATEQQTMRQFRAWISDPDDGRRNLEIFEASKKWFKDLMTPGVWLSDTQVDVCLYFVRKNTHLHSQPLSQCCTILDTVFWSWMTGRWKSFQENPNSYQWDSDIMGYPLGKSPQFTRLWIEVDYLYMPVNVTNQHWVAVCVDLMRRKFTIYDSMRSATPDEFICDLLNPIATMFPSLLIQSGFYAMRPELSPLNTPFKVVCLADDIPQQSESGDCGIFMLKFVEYLSSGQQLSFREENIPSFRERLAFHIFAMSHDSGGAVGINNLSSM</sequence>
<reference evidence="6 7" key="1">
    <citation type="journal article" date="2023" name="G3 (Bethesda)">
        <title>A chromosome-length genome assembly and annotation of blackberry (Rubus argutus, cv. 'Hillquist').</title>
        <authorList>
            <person name="Bruna T."/>
            <person name="Aryal R."/>
            <person name="Dudchenko O."/>
            <person name="Sargent D.J."/>
            <person name="Mead D."/>
            <person name="Buti M."/>
            <person name="Cavallini A."/>
            <person name="Hytonen T."/>
            <person name="Andres J."/>
            <person name="Pham M."/>
            <person name="Weisz D."/>
            <person name="Mascagni F."/>
            <person name="Usai G."/>
            <person name="Natali L."/>
            <person name="Bassil N."/>
            <person name="Fernandez G.E."/>
            <person name="Lomsadze A."/>
            <person name="Armour M."/>
            <person name="Olukolu B."/>
            <person name="Poorten T."/>
            <person name="Britton C."/>
            <person name="Davik J."/>
            <person name="Ashrafi H."/>
            <person name="Aiden E.L."/>
            <person name="Borodovsky M."/>
            <person name="Worthington M."/>
        </authorList>
    </citation>
    <scope>NUCLEOTIDE SEQUENCE [LARGE SCALE GENOMIC DNA]</scope>
    <source>
        <strain evidence="6">PI 553951</strain>
    </source>
</reference>
<evidence type="ECO:0000256" key="4">
    <source>
        <dbReference type="ARBA" id="ARBA00022807"/>
    </source>
</evidence>
<accession>A0AAW1VKR8</accession>
<dbReference type="GO" id="GO:0016929">
    <property type="term" value="F:deSUMOylase activity"/>
    <property type="evidence" value="ECO:0007669"/>
    <property type="project" value="TreeGrafter"/>
</dbReference>
<dbReference type="InterPro" id="IPR038765">
    <property type="entry name" value="Papain-like_cys_pep_sf"/>
</dbReference>
<evidence type="ECO:0000313" key="7">
    <source>
        <dbReference type="Proteomes" id="UP001457282"/>
    </source>
</evidence>
<dbReference type="PROSITE" id="PS50600">
    <property type="entry name" value="ULP_PROTEASE"/>
    <property type="match status" value="1"/>
</dbReference>
<feature type="domain" description="Ubiquitin-like protease family profile" evidence="5">
    <location>
        <begin position="181"/>
        <end position="378"/>
    </location>
</feature>
<dbReference type="GO" id="GO:0005634">
    <property type="term" value="C:nucleus"/>
    <property type="evidence" value="ECO:0007669"/>
    <property type="project" value="TreeGrafter"/>
</dbReference>
<evidence type="ECO:0000256" key="3">
    <source>
        <dbReference type="ARBA" id="ARBA00022801"/>
    </source>
</evidence>
<dbReference type="InterPro" id="IPR003653">
    <property type="entry name" value="Peptidase_C48_C"/>
</dbReference>
<keyword evidence="7" id="KW-1185">Reference proteome</keyword>
<dbReference type="EMBL" id="JBEDUW010000248">
    <property type="protein sequence ID" value="KAK9902920.1"/>
    <property type="molecule type" value="Genomic_DNA"/>
</dbReference>
<comment type="similarity">
    <text evidence="1">Belongs to the peptidase C48 family.</text>
</comment>